<reference evidence="10" key="1">
    <citation type="submission" date="2021-04" db="EMBL/GenBank/DDBJ databases">
        <title>Genomic insights into ecological role and evolution of a novel Thermoplasmata order Candidatus Sysuiplasmatales.</title>
        <authorList>
            <person name="Yuan Y."/>
        </authorList>
    </citation>
    <scope>NUCLEOTIDE SEQUENCE</scope>
    <source>
        <strain evidence="11">TUT19-bin139</strain>
        <strain evidence="10">YP2-bin.285</strain>
    </source>
</reference>
<comment type="caution">
    <text evidence="10">The sequence shown here is derived from an EMBL/GenBank/DDBJ whole genome shotgun (WGS) entry which is preliminary data.</text>
</comment>
<evidence type="ECO:0000256" key="6">
    <source>
        <dbReference type="RuleBase" id="RU003983"/>
    </source>
</evidence>
<gene>
    <name evidence="10" type="ORF">J9259_02800</name>
    <name evidence="11" type="ORF">KIY12_09635</name>
</gene>
<feature type="transmembrane region" description="Helical" evidence="7">
    <location>
        <begin position="299"/>
        <end position="319"/>
    </location>
</feature>
<evidence type="ECO:0000256" key="1">
    <source>
        <dbReference type="ARBA" id="ARBA00022670"/>
    </source>
</evidence>
<evidence type="ECO:0000256" key="5">
    <source>
        <dbReference type="ARBA" id="ARBA00023049"/>
    </source>
</evidence>
<feature type="domain" description="Peptidase M48" evidence="8">
    <location>
        <begin position="182"/>
        <end position="381"/>
    </location>
</feature>
<feature type="transmembrane region" description="Helical" evidence="7">
    <location>
        <begin position="266"/>
        <end position="287"/>
    </location>
</feature>
<dbReference type="EC" id="3.4.24.-" evidence="10"/>
<feature type="domain" description="CAAX prenyl protease 1 N-terminal" evidence="9">
    <location>
        <begin position="23"/>
        <end position="176"/>
    </location>
</feature>
<name>A0A8J8CAG7_9ARCH</name>
<dbReference type="GO" id="GO:0004222">
    <property type="term" value="F:metalloendopeptidase activity"/>
    <property type="evidence" value="ECO:0007669"/>
    <property type="project" value="InterPro"/>
</dbReference>
<dbReference type="Proteomes" id="UP000750197">
    <property type="component" value="Unassembled WGS sequence"/>
</dbReference>
<evidence type="ECO:0000259" key="8">
    <source>
        <dbReference type="Pfam" id="PF01435"/>
    </source>
</evidence>
<keyword evidence="4 6" id="KW-0862">Zinc</keyword>
<evidence type="ECO:0000256" key="3">
    <source>
        <dbReference type="ARBA" id="ARBA00022801"/>
    </source>
</evidence>
<keyword evidence="2" id="KW-0479">Metal-binding</keyword>
<evidence type="ECO:0000313" key="11">
    <source>
        <dbReference type="EMBL" id="MBX8644960.1"/>
    </source>
</evidence>
<protein>
    <submittedName>
        <fullName evidence="10">M48 family metalloprotease</fullName>
        <ecNumber evidence="10">3.4.24.-</ecNumber>
    </submittedName>
</protein>
<proteinExistence type="inferred from homology"/>
<feature type="transmembrane region" description="Helical" evidence="7">
    <location>
        <begin position="125"/>
        <end position="143"/>
    </location>
</feature>
<feature type="transmembrane region" description="Helical" evidence="7">
    <location>
        <begin position="149"/>
        <end position="168"/>
    </location>
</feature>
<accession>A0A8J8CAG7</accession>
<keyword evidence="3 6" id="KW-0378">Hydrolase</keyword>
<dbReference type="InterPro" id="IPR001915">
    <property type="entry name" value="Peptidase_M48"/>
</dbReference>
<evidence type="ECO:0000256" key="4">
    <source>
        <dbReference type="ARBA" id="ARBA00022833"/>
    </source>
</evidence>
<dbReference type="EMBL" id="JAHEAC010000134">
    <property type="protein sequence ID" value="MBX8644960.1"/>
    <property type="molecule type" value="Genomic_DNA"/>
</dbReference>
<evidence type="ECO:0000259" key="9">
    <source>
        <dbReference type="Pfam" id="PF16491"/>
    </source>
</evidence>
<dbReference type="GO" id="GO:0006508">
    <property type="term" value="P:proteolysis"/>
    <property type="evidence" value="ECO:0007669"/>
    <property type="project" value="UniProtKB-KW"/>
</dbReference>
<sequence length="391" mass="43902">MSSSAERESASSPEGVPAFPYEFDGELRKRARTLSDISFRISVLSAAAGFALTLFLIASGAGEWLSVRLRAFPSFFQIPLYVCAVVTLFFLTGLPFAWEAHRKRKEFGISVSSGRRWALDAAKGYLLSLLVSATAALLLIELIAISAQWWIYAATFFILFSVAYSRFFPLLAPRLFYRFSELPEGEVKDSITQLLKSAGLGEISICVINESSRSRTANAFVTGIGRARRIVLFDNLLKSFAPSEIRCITAHELGHYRSHDSLRSTLLMAIETYLYAAVMYAALRFALRFHLVYSATDPYVLVLMSFAAMMAGAAIAPLSNLYSRRREMKADEFSLMLCGDPVAFISSEKRLCDMNMMHENPPKLRRIFFATHPSTQERIRMGEEWMRRTTG</sequence>
<keyword evidence="7" id="KW-0472">Membrane</keyword>
<evidence type="ECO:0000256" key="2">
    <source>
        <dbReference type="ARBA" id="ARBA00022723"/>
    </source>
</evidence>
<organism evidence="10 12">
    <name type="scientific">Candidatus Sysuiplasma superficiale</name>
    <dbReference type="NCBI Taxonomy" id="2823368"/>
    <lineage>
        <taxon>Archaea</taxon>
        <taxon>Methanobacteriati</taxon>
        <taxon>Thermoplasmatota</taxon>
        <taxon>Thermoplasmata</taxon>
        <taxon>Candidatus Sysuiplasmatales</taxon>
        <taxon>Candidatus Sysuiplasmataceae</taxon>
        <taxon>Candidatus Sysuiplasma</taxon>
    </lineage>
</organism>
<dbReference type="AlphaFoldDB" id="A0A8J8CAG7"/>
<feature type="transmembrane region" description="Helical" evidence="7">
    <location>
        <begin position="78"/>
        <end position="98"/>
    </location>
</feature>
<evidence type="ECO:0000313" key="10">
    <source>
        <dbReference type="EMBL" id="MBX8631438.1"/>
    </source>
</evidence>
<dbReference type="Proteomes" id="UP000716004">
    <property type="component" value="Unassembled WGS sequence"/>
</dbReference>
<dbReference type="Pfam" id="PF01435">
    <property type="entry name" value="Peptidase_M48"/>
    <property type="match status" value="1"/>
</dbReference>
<keyword evidence="7" id="KW-0812">Transmembrane</keyword>
<dbReference type="Gene3D" id="3.30.2010.10">
    <property type="entry name" value="Metalloproteases ('zincins'), catalytic domain"/>
    <property type="match status" value="1"/>
</dbReference>
<evidence type="ECO:0000256" key="7">
    <source>
        <dbReference type="SAM" id="Phobius"/>
    </source>
</evidence>
<comment type="cofactor">
    <cofactor evidence="6">
        <name>Zn(2+)</name>
        <dbReference type="ChEBI" id="CHEBI:29105"/>
    </cofactor>
    <text evidence="6">Binds 1 zinc ion per subunit.</text>
</comment>
<dbReference type="PANTHER" id="PTHR10120">
    <property type="entry name" value="CAAX PRENYL PROTEASE 1"/>
    <property type="match status" value="1"/>
</dbReference>
<comment type="similarity">
    <text evidence="6">Belongs to the peptidase M48 family.</text>
</comment>
<keyword evidence="1 6" id="KW-0645">Protease</keyword>
<dbReference type="EMBL" id="JAGVSJ010000004">
    <property type="protein sequence ID" value="MBX8631438.1"/>
    <property type="molecule type" value="Genomic_DNA"/>
</dbReference>
<feature type="transmembrane region" description="Helical" evidence="7">
    <location>
        <begin position="37"/>
        <end position="58"/>
    </location>
</feature>
<evidence type="ECO:0000313" key="12">
    <source>
        <dbReference type="Proteomes" id="UP000716004"/>
    </source>
</evidence>
<dbReference type="GO" id="GO:0046872">
    <property type="term" value="F:metal ion binding"/>
    <property type="evidence" value="ECO:0007669"/>
    <property type="project" value="UniProtKB-KW"/>
</dbReference>
<dbReference type="InterPro" id="IPR032456">
    <property type="entry name" value="Peptidase_M48_N"/>
</dbReference>
<dbReference type="Pfam" id="PF16491">
    <property type="entry name" value="Peptidase_M48_N"/>
    <property type="match status" value="1"/>
</dbReference>
<keyword evidence="5 6" id="KW-0482">Metalloprotease</keyword>
<keyword evidence="7" id="KW-1133">Transmembrane helix</keyword>